<feature type="transmembrane region" description="Helical" evidence="7">
    <location>
        <begin position="12"/>
        <end position="33"/>
    </location>
</feature>
<dbReference type="Gene3D" id="1.10.3720.10">
    <property type="entry name" value="MetI-like"/>
    <property type="match status" value="1"/>
</dbReference>
<dbReference type="Proteomes" id="UP000619534">
    <property type="component" value="Unassembled WGS sequence"/>
</dbReference>
<feature type="domain" description="ABC transmembrane type-1" evidence="8">
    <location>
        <begin position="70"/>
        <end position="261"/>
    </location>
</feature>
<keyword evidence="5 7" id="KW-1133">Transmembrane helix</keyword>
<dbReference type="PANTHER" id="PTHR32243:SF18">
    <property type="entry name" value="INNER MEMBRANE ABC TRANSPORTER PERMEASE PROTEIN YCJP"/>
    <property type="match status" value="1"/>
</dbReference>
<comment type="caution">
    <text evidence="9">The sequence shown here is derived from an EMBL/GenBank/DDBJ whole genome shotgun (WGS) entry which is preliminary data.</text>
</comment>
<keyword evidence="10" id="KW-1185">Reference proteome</keyword>
<dbReference type="PANTHER" id="PTHR32243">
    <property type="entry name" value="MALTOSE TRANSPORT SYSTEM PERMEASE-RELATED"/>
    <property type="match status" value="1"/>
</dbReference>
<reference evidence="10" key="1">
    <citation type="journal article" date="2019" name="Int. J. Syst. Evol. Microbiol.">
        <title>The Global Catalogue of Microorganisms (GCM) 10K type strain sequencing project: providing services to taxonomists for standard genome sequencing and annotation.</title>
        <authorList>
            <consortium name="The Broad Institute Genomics Platform"/>
            <consortium name="The Broad Institute Genome Sequencing Center for Infectious Disease"/>
            <person name="Wu L."/>
            <person name="Ma J."/>
        </authorList>
    </citation>
    <scope>NUCLEOTIDE SEQUENCE [LARGE SCALE GENOMIC DNA]</scope>
    <source>
        <strain evidence="10">CCM 7282</strain>
    </source>
</reference>
<keyword evidence="6 7" id="KW-0472">Membrane</keyword>
<accession>A0ABQ1NW35</accession>
<dbReference type="CDD" id="cd06261">
    <property type="entry name" value="TM_PBP2"/>
    <property type="match status" value="1"/>
</dbReference>
<dbReference type="EMBL" id="BMCJ01000002">
    <property type="protein sequence ID" value="GGC84129.1"/>
    <property type="molecule type" value="Genomic_DNA"/>
</dbReference>
<evidence type="ECO:0000256" key="2">
    <source>
        <dbReference type="ARBA" id="ARBA00022448"/>
    </source>
</evidence>
<feature type="transmembrane region" description="Helical" evidence="7">
    <location>
        <begin position="239"/>
        <end position="261"/>
    </location>
</feature>
<feature type="transmembrane region" description="Helical" evidence="7">
    <location>
        <begin position="138"/>
        <end position="161"/>
    </location>
</feature>
<evidence type="ECO:0000256" key="1">
    <source>
        <dbReference type="ARBA" id="ARBA00004651"/>
    </source>
</evidence>
<evidence type="ECO:0000256" key="5">
    <source>
        <dbReference type="ARBA" id="ARBA00022989"/>
    </source>
</evidence>
<dbReference type="InterPro" id="IPR050901">
    <property type="entry name" value="BP-dep_ABC_trans_perm"/>
</dbReference>
<evidence type="ECO:0000256" key="6">
    <source>
        <dbReference type="ARBA" id="ARBA00023136"/>
    </source>
</evidence>
<comment type="similarity">
    <text evidence="7">Belongs to the binding-protein-dependent transport system permease family.</text>
</comment>
<name>A0ABQ1NW35_9BACI</name>
<keyword evidence="4 7" id="KW-0812">Transmembrane</keyword>
<keyword evidence="3" id="KW-1003">Cell membrane</keyword>
<evidence type="ECO:0000313" key="9">
    <source>
        <dbReference type="EMBL" id="GGC84129.1"/>
    </source>
</evidence>
<feature type="transmembrane region" description="Helical" evidence="7">
    <location>
        <begin position="182"/>
        <end position="204"/>
    </location>
</feature>
<dbReference type="InterPro" id="IPR000515">
    <property type="entry name" value="MetI-like"/>
</dbReference>
<dbReference type="SUPFAM" id="SSF161098">
    <property type="entry name" value="MetI-like"/>
    <property type="match status" value="1"/>
</dbReference>
<evidence type="ECO:0000259" key="8">
    <source>
        <dbReference type="PROSITE" id="PS50928"/>
    </source>
</evidence>
<evidence type="ECO:0000256" key="7">
    <source>
        <dbReference type="RuleBase" id="RU363032"/>
    </source>
</evidence>
<keyword evidence="2 7" id="KW-0813">Transport</keyword>
<dbReference type="RefSeq" id="WP_062441841.1">
    <property type="nucleotide sequence ID" value="NZ_BMCJ01000002.1"/>
</dbReference>
<evidence type="ECO:0000313" key="10">
    <source>
        <dbReference type="Proteomes" id="UP000619534"/>
    </source>
</evidence>
<sequence>MSKKWRNLPTHIGLWGIFIIMLFPIWIMLTTSLQTYEGIFNWPPEWFPEIPQWSNYVNVWGGDYQFSAPFFNSLIIASSTAIITILLAFPAAYGISRFSFFGRNSMLFIVLVTQMFSPIVLIVGLYQLAQNYNLLNSLFGVIITNCALTLPMAVWLLHGYLKSVPETLEQAAAMDGCSRMKGIIKIVMPLSASGIAMAGIYAFIMAWNDLLIPLIFISDSHLRPISLALTDFAGQNIVYWHQMMAASVISTFPIAVMFSFVQKYFIKGFMSGAIKE</sequence>
<evidence type="ECO:0000256" key="3">
    <source>
        <dbReference type="ARBA" id="ARBA00022475"/>
    </source>
</evidence>
<gene>
    <name evidence="9" type="ORF">GCM10007216_13470</name>
</gene>
<feature type="transmembrane region" description="Helical" evidence="7">
    <location>
        <begin position="70"/>
        <end position="95"/>
    </location>
</feature>
<dbReference type="InterPro" id="IPR035906">
    <property type="entry name" value="MetI-like_sf"/>
</dbReference>
<dbReference type="PROSITE" id="PS50928">
    <property type="entry name" value="ABC_TM1"/>
    <property type="match status" value="1"/>
</dbReference>
<dbReference type="Pfam" id="PF00528">
    <property type="entry name" value="BPD_transp_1"/>
    <property type="match status" value="1"/>
</dbReference>
<protein>
    <submittedName>
        <fullName evidence="9">ABC transporter permease</fullName>
    </submittedName>
</protein>
<organism evidence="9 10">
    <name type="scientific">Thalassobacillus devorans</name>
    <dbReference type="NCBI Taxonomy" id="279813"/>
    <lineage>
        <taxon>Bacteria</taxon>
        <taxon>Bacillati</taxon>
        <taxon>Bacillota</taxon>
        <taxon>Bacilli</taxon>
        <taxon>Bacillales</taxon>
        <taxon>Bacillaceae</taxon>
        <taxon>Thalassobacillus</taxon>
    </lineage>
</organism>
<comment type="subcellular location">
    <subcellularLocation>
        <location evidence="1 7">Cell membrane</location>
        <topology evidence="1 7">Multi-pass membrane protein</topology>
    </subcellularLocation>
</comment>
<evidence type="ECO:0000256" key="4">
    <source>
        <dbReference type="ARBA" id="ARBA00022692"/>
    </source>
</evidence>
<feature type="transmembrane region" description="Helical" evidence="7">
    <location>
        <begin position="107"/>
        <end position="126"/>
    </location>
</feature>
<proteinExistence type="inferred from homology"/>